<gene>
    <name evidence="1" type="ORF">MUK42_34101</name>
</gene>
<organism evidence="1 2">
    <name type="scientific">Musa troglodytarum</name>
    <name type="common">fe'i banana</name>
    <dbReference type="NCBI Taxonomy" id="320322"/>
    <lineage>
        <taxon>Eukaryota</taxon>
        <taxon>Viridiplantae</taxon>
        <taxon>Streptophyta</taxon>
        <taxon>Embryophyta</taxon>
        <taxon>Tracheophyta</taxon>
        <taxon>Spermatophyta</taxon>
        <taxon>Magnoliopsida</taxon>
        <taxon>Liliopsida</taxon>
        <taxon>Zingiberales</taxon>
        <taxon>Musaceae</taxon>
        <taxon>Musa</taxon>
    </lineage>
</organism>
<dbReference type="AlphaFoldDB" id="A0A9E7FAI7"/>
<protein>
    <submittedName>
        <fullName evidence="1">Uncharacterized protein</fullName>
    </submittedName>
</protein>
<reference evidence="1" key="1">
    <citation type="submission" date="2022-05" db="EMBL/GenBank/DDBJ databases">
        <title>The Musa troglodytarum L. genome provides insights into the mechanism of non-climacteric behaviour and enrichment of carotenoids.</title>
        <authorList>
            <person name="Wang J."/>
        </authorList>
    </citation>
    <scope>NUCLEOTIDE SEQUENCE</scope>
    <source>
        <tissue evidence="1">Leaf</tissue>
    </source>
</reference>
<dbReference type="Proteomes" id="UP001055439">
    <property type="component" value="Chromosome 3"/>
</dbReference>
<sequence length="138" mass="15361">MYLEHSDIQIKTFSVMKYLFEPLELFCLLIRVAKRSYWATMHHAVPAFTADMTPHIADMVMDSADMVAVSTDVAVTSTDMTVNSAHVSRNSADMVMVSAYVLANNAAMAICADMAEQNSHAIINNKNERNAYHNQANE</sequence>
<evidence type="ECO:0000313" key="2">
    <source>
        <dbReference type="Proteomes" id="UP001055439"/>
    </source>
</evidence>
<dbReference type="EMBL" id="CP097505">
    <property type="protein sequence ID" value="URD91943.1"/>
    <property type="molecule type" value="Genomic_DNA"/>
</dbReference>
<evidence type="ECO:0000313" key="1">
    <source>
        <dbReference type="EMBL" id="URD91943.1"/>
    </source>
</evidence>
<name>A0A9E7FAI7_9LILI</name>
<proteinExistence type="predicted"/>
<keyword evidence="2" id="KW-1185">Reference proteome</keyword>
<accession>A0A9E7FAI7</accession>